<sequence>MSPPTCSYPETVCTGSHDTRLIVLRGNSGSGKTSVARAVRVAYGRGLALVGQDVVRRDLLRERDVHGGVNIGLIDTIARYSLDHGYHVLLEGILTASRYGAMLESLRHDHAGISAFFYLDVSFAETLRRHDSRPQRSEFTPDQMREWYQERDLLPDGSETVIGEGQSSGGVGAAVAAPGAPDSSAGQPVTTSPSRRRPPLSAVITSIAVGQRAQHLAPGGYIRCGRRLTTCLDK</sequence>
<protein>
    <recommendedName>
        <fullName evidence="4">Kinase</fullName>
    </recommendedName>
</protein>
<evidence type="ECO:0000256" key="1">
    <source>
        <dbReference type="SAM" id="MobiDB-lite"/>
    </source>
</evidence>
<accession>A0A8J3LX19</accession>
<reference evidence="2 3" key="1">
    <citation type="submission" date="2021-01" db="EMBL/GenBank/DDBJ databases">
        <title>Whole genome shotgun sequence of Planotetraspora kaengkrachanensis NBRC 104272.</title>
        <authorList>
            <person name="Komaki H."/>
            <person name="Tamura T."/>
        </authorList>
    </citation>
    <scope>NUCLEOTIDE SEQUENCE [LARGE SCALE GENOMIC DNA]</scope>
    <source>
        <strain evidence="2 3">NBRC 104272</strain>
    </source>
</reference>
<feature type="compositionally biased region" description="Low complexity" evidence="1">
    <location>
        <begin position="173"/>
        <end position="187"/>
    </location>
</feature>
<dbReference type="InterPro" id="IPR027417">
    <property type="entry name" value="P-loop_NTPase"/>
</dbReference>
<feature type="region of interest" description="Disordered" evidence="1">
    <location>
        <begin position="158"/>
        <end position="199"/>
    </location>
</feature>
<comment type="caution">
    <text evidence="2">The sequence shown here is derived from an EMBL/GenBank/DDBJ whole genome shotgun (WGS) entry which is preliminary data.</text>
</comment>
<keyword evidence="3" id="KW-1185">Reference proteome</keyword>
<organism evidence="2 3">
    <name type="scientific">Planotetraspora kaengkrachanensis</name>
    <dbReference type="NCBI Taxonomy" id="575193"/>
    <lineage>
        <taxon>Bacteria</taxon>
        <taxon>Bacillati</taxon>
        <taxon>Actinomycetota</taxon>
        <taxon>Actinomycetes</taxon>
        <taxon>Streptosporangiales</taxon>
        <taxon>Streptosporangiaceae</taxon>
        <taxon>Planotetraspora</taxon>
    </lineage>
</organism>
<proteinExistence type="predicted"/>
<evidence type="ECO:0008006" key="4">
    <source>
        <dbReference type="Google" id="ProtNLM"/>
    </source>
</evidence>
<dbReference type="Gene3D" id="3.40.50.300">
    <property type="entry name" value="P-loop containing nucleotide triphosphate hydrolases"/>
    <property type="match status" value="1"/>
</dbReference>
<dbReference type="Proteomes" id="UP000630097">
    <property type="component" value="Unassembled WGS sequence"/>
</dbReference>
<gene>
    <name evidence="2" type="ORF">Pka01_31740</name>
</gene>
<name>A0A8J3LX19_9ACTN</name>
<dbReference type="SUPFAM" id="SSF52540">
    <property type="entry name" value="P-loop containing nucleoside triphosphate hydrolases"/>
    <property type="match status" value="1"/>
</dbReference>
<evidence type="ECO:0000313" key="3">
    <source>
        <dbReference type="Proteomes" id="UP000630097"/>
    </source>
</evidence>
<dbReference type="EMBL" id="BONV01000012">
    <property type="protein sequence ID" value="GIG80047.1"/>
    <property type="molecule type" value="Genomic_DNA"/>
</dbReference>
<dbReference type="AlphaFoldDB" id="A0A8J3LX19"/>
<evidence type="ECO:0000313" key="2">
    <source>
        <dbReference type="EMBL" id="GIG80047.1"/>
    </source>
</evidence>